<dbReference type="OrthoDB" id="2195431at2759"/>
<dbReference type="EMBL" id="CAACVG010008464">
    <property type="protein sequence ID" value="VEN49940.1"/>
    <property type="molecule type" value="Genomic_DNA"/>
</dbReference>
<evidence type="ECO:0000256" key="4">
    <source>
        <dbReference type="SAM" id="Phobius"/>
    </source>
</evidence>
<dbReference type="Proteomes" id="UP000410492">
    <property type="component" value="Unassembled WGS sequence"/>
</dbReference>
<reference evidence="5 6" key="1">
    <citation type="submission" date="2019-01" db="EMBL/GenBank/DDBJ databases">
        <authorList>
            <person name="Sayadi A."/>
        </authorList>
    </citation>
    <scope>NUCLEOTIDE SEQUENCE [LARGE SCALE GENOMIC DNA]</scope>
</reference>
<name>A0A653CPT9_CALMS</name>
<sequence>MSYYLHYRNVELYTIACHAKQKETLKRSLVSEVLRGMQPPARVYCNRISLVLDILPLLAIIILPPFRPVSLHLYTKEEKENMLRVVNVMIDYNLNYVQERTPDGVYVYNLEPNIEEVVVFDSQNKRRALSYSNKQLISREIELEKLRRCETAKAANQSKQQAVDKVGKQEKQTKGNDSQLPNHLQKLQVKKVDVAKA</sequence>
<organism evidence="5 6">
    <name type="scientific">Callosobruchus maculatus</name>
    <name type="common">Southern cowpea weevil</name>
    <name type="synonym">Pulse bruchid</name>
    <dbReference type="NCBI Taxonomy" id="64391"/>
    <lineage>
        <taxon>Eukaryota</taxon>
        <taxon>Metazoa</taxon>
        <taxon>Ecdysozoa</taxon>
        <taxon>Arthropoda</taxon>
        <taxon>Hexapoda</taxon>
        <taxon>Insecta</taxon>
        <taxon>Pterygota</taxon>
        <taxon>Neoptera</taxon>
        <taxon>Endopterygota</taxon>
        <taxon>Coleoptera</taxon>
        <taxon>Polyphaga</taxon>
        <taxon>Cucujiformia</taxon>
        <taxon>Chrysomeloidea</taxon>
        <taxon>Chrysomelidae</taxon>
        <taxon>Bruchinae</taxon>
        <taxon>Bruchini</taxon>
        <taxon>Callosobruchus</taxon>
    </lineage>
</organism>
<keyword evidence="2" id="KW-0539">Nucleus</keyword>
<proteinExistence type="predicted"/>
<gene>
    <name evidence="5" type="ORF">CALMAC_LOCUS10875</name>
</gene>
<dbReference type="AlphaFoldDB" id="A0A653CPT9"/>
<keyword evidence="4" id="KW-0812">Transmembrane</keyword>
<feature type="region of interest" description="Disordered" evidence="3">
    <location>
        <begin position="153"/>
        <end position="185"/>
    </location>
</feature>
<dbReference type="InterPro" id="IPR053016">
    <property type="entry name" value="CTF18-RFC_complex"/>
</dbReference>
<keyword evidence="4" id="KW-0472">Membrane</keyword>
<accession>A0A653CPT9</accession>
<protein>
    <recommendedName>
        <fullName evidence="7">Chromosome transmission fidelity protein 18 homolog</fullName>
    </recommendedName>
</protein>
<keyword evidence="4" id="KW-1133">Transmembrane helix</keyword>
<evidence type="ECO:0000313" key="5">
    <source>
        <dbReference type="EMBL" id="VEN49940.1"/>
    </source>
</evidence>
<evidence type="ECO:0000256" key="1">
    <source>
        <dbReference type="ARBA" id="ARBA00004123"/>
    </source>
</evidence>
<feature type="transmembrane region" description="Helical" evidence="4">
    <location>
        <begin position="44"/>
        <end position="66"/>
    </location>
</feature>
<dbReference type="GO" id="GO:0005634">
    <property type="term" value="C:nucleus"/>
    <property type="evidence" value="ECO:0007669"/>
    <property type="project" value="UniProtKB-SubCell"/>
</dbReference>
<evidence type="ECO:0008006" key="7">
    <source>
        <dbReference type="Google" id="ProtNLM"/>
    </source>
</evidence>
<evidence type="ECO:0000313" key="6">
    <source>
        <dbReference type="Proteomes" id="UP000410492"/>
    </source>
</evidence>
<evidence type="ECO:0000256" key="3">
    <source>
        <dbReference type="SAM" id="MobiDB-lite"/>
    </source>
</evidence>
<comment type="subcellular location">
    <subcellularLocation>
        <location evidence="1">Nucleus</location>
    </subcellularLocation>
</comment>
<feature type="compositionally biased region" description="Basic and acidic residues" evidence="3">
    <location>
        <begin position="165"/>
        <end position="174"/>
    </location>
</feature>
<feature type="non-terminal residue" evidence="5">
    <location>
        <position position="197"/>
    </location>
</feature>
<dbReference type="PANTHER" id="PTHR46765:SF1">
    <property type="entry name" value="P-LOOP CONTAINING NUCLEOSIDE TRIPHOSPHATE HYDROLASES SUPERFAMILY PROTEIN"/>
    <property type="match status" value="1"/>
</dbReference>
<dbReference type="PANTHER" id="PTHR46765">
    <property type="entry name" value="P-LOOP CONTAINING NUCLEOSIDE TRIPHOSPHATE HYDROLASES SUPERFAMILY PROTEIN"/>
    <property type="match status" value="1"/>
</dbReference>
<evidence type="ECO:0000256" key="2">
    <source>
        <dbReference type="ARBA" id="ARBA00023242"/>
    </source>
</evidence>
<keyword evidence="6" id="KW-1185">Reference proteome</keyword>